<evidence type="ECO:0000313" key="1">
    <source>
        <dbReference type="EMBL" id="RIJ44386.1"/>
    </source>
</evidence>
<accession>A0A399SJU2</accession>
<dbReference type="AlphaFoldDB" id="A0A399SJU2"/>
<organism evidence="1 2">
    <name type="scientific">Clavibacter lycopersici</name>
    <dbReference type="NCBI Taxonomy" id="2301718"/>
    <lineage>
        <taxon>Bacteria</taxon>
        <taxon>Bacillati</taxon>
        <taxon>Actinomycetota</taxon>
        <taxon>Actinomycetes</taxon>
        <taxon>Micrococcales</taxon>
        <taxon>Microbacteriaceae</taxon>
        <taxon>Clavibacter</taxon>
    </lineage>
</organism>
<dbReference type="Proteomes" id="UP000266484">
    <property type="component" value="Unassembled WGS sequence"/>
</dbReference>
<keyword evidence="2" id="KW-1185">Reference proteome</keyword>
<name>A0A399SJU2_9MICO</name>
<dbReference type="EMBL" id="QWGT01000464">
    <property type="protein sequence ID" value="RIJ44386.1"/>
    <property type="molecule type" value="Genomic_DNA"/>
</dbReference>
<gene>
    <name evidence="1" type="ORF">DZG00_15945</name>
</gene>
<feature type="non-terminal residue" evidence="1">
    <location>
        <position position="91"/>
    </location>
</feature>
<comment type="caution">
    <text evidence="1">The sequence shown here is derived from an EMBL/GenBank/DDBJ whole genome shotgun (WGS) entry which is preliminary data.</text>
</comment>
<reference evidence="1 2" key="1">
    <citation type="submission" date="2018-08" db="EMBL/GenBank/DDBJ databases">
        <title>Genome Sequence of Clavibacter michiganensis Subspecies type strains, and the Atypical Peach-Colored Strains Isolated from Tomato.</title>
        <authorList>
            <person name="Osdaghi E."/>
            <person name="Portier P."/>
            <person name="Briand M."/>
            <person name="Jacques M.-A."/>
        </authorList>
    </citation>
    <scope>NUCLEOTIDE SEQUENCE [LARGE SCALE GENOMIC DNA]</scope>
    <source>
        <strain evidence="1 2">CFBP 8615</strain>
    </source>
</reference>
<sequence>MEVVPVVAPLDDVVVAGVSMRRLVDVCGTPCIHSGDGGRIPASDALVVVAVTAVLVGSDGERVVCVDGRLDDVDARWAAARVLGRGSGGRP</sequence>
<evidence type="ECO:0000313" key="2">
    <source>
        <dbReference type="Proteomes" id="UP000266484"/>
    </source>
</evidence>
<protein>
    <submittedName>
        <fullName evidence="1">Uncharacterized protein</fullName>
    </submittedName>
</protein>
<proteinExistence type="predicted"/>